<protein>
    <submittedName>
        <fullName evidence="2">Chemotaxis protein CheW</fullName>
    </submittedName>
</protein>
<dbReference type="SUPFAM" id="SSF50341">
    <property type="entry name" value="CheW-like"/>
    <property type="match status" value="2"/>
</dbReference>
<dbReference type="RefSeq" id="WP_190698126.1">
    <property type="nucleotide sequence ID" value="NZ_JAMPKX010000001.1"/>
</dbReference>
<keyword evidence="3" id="KW-1185">Reference proteome</keyword>
<proteinExistence type="predicted"/>
<sequence length="336" mass="35492">MTPTSYLLFTLDGAHYGLAAEAVQEMFLLPALISVPESGPEVAGVLNLRGQLLPVINLRVCLGYPQQANALSQAVIVVQCGSRQLGLVVDQIQNVEAIAPSSITAALETSYFGCGEHPLTVGFARQRDTVIVLIDPVALGQGSHSAAPSSVAEVQTNRFMAQFSPAERQVLQARAAGLTQLIADESTSDLSAVAVIGLEGERFALGLESVHEFAEVPQITSIPCCPAHIVGNINLRGEILTLVDVRHFLNLTPAAPLQPKTAVVMRLGSLVAGVVIDDVFDVIYLHASEIAATPTAVHSSNNPYLKGFAQHGDSMLTLLDLPKLLTAGDLVVDHSN</sequence>
<evidence type="ECO:0000313" key="3">
    <source>
        <dbReference type="Proteomes" id="UP001482513"/>
    </source>
</evidence>
<organism evidence="2 3">
    <name type="scientific">Leptolyngbya subtilissima DQ-A4</name>
    <dbReference type="NCBI Taxonomy" id="2933933"/>
    <lineage>
        <taxon>Bacteria</taxon>
        <taxon>Bacillati</taxon>
        <taxon>Cyanobacteriota</taxon>
        <taxon>Cyanophyceae</taxon>
        <taxon>Leptolyngbyales</taxon>
        <taxon>Leptolyngbyaceae</taxon>
        <taxon>Leptolyngbya group</taxon>
        <taxon>Leptolyngbya</taxon>
    </lineage>
</organism>
<dbReference type="SMART" id="SM00260">
    <property type="entry name" value="CheW"/>
    <property type="match status" value="2"/>
</dbReference>
<accession>A0ABV0JY23</accession>
<dbReference type="InterPro" id="IPR036061">
    <property type="entry name" value="CheW-like_dom_sf"/>
</dbReference>
<name>A0ABV0JY23_9CYAN</name>
<dbReference type="CDD" id="cd00588">
    <property type="entry name" value="CheW_like"/>
    <property type="match status" value="1"/>
</dbReference>
<evidence type="ECO:0000313" key="2">
    <source>
        <dbReference type="EMBL" id="MEP0945414.1"/>
    </source>
</evidence>
<feature type="domain" description="CheW-like" evidence="1">
    <location>
        <begin position="3"/>
        <end position="145"/>
    </location>
</feature>
<comment type="caution">
    <text evidence="2">The sequence shown here is derived from an EMBL/GenBank/DDBJ whole genome shotgun (WGS) entry which is preliminary data.</text>
</comment>
<dbReference type="Gene3D" id="2.30.30.40">
    <property type="entry name" value="SH3 Domains"/>
    <property type="match status" value="2"/>
</dbReference>
<dbReference type="Gene3D" id="2.40.50.180">
    <property type="entry name" value="CheA-289, Domain 4"/>
    <property type="match status" value="2"/>
</dbReference>
<dbReference type="InterPro" id="IPR039315">
    <property type="entry name" value="CheW"/>
</dbReference>
<feature type="domain" description="CheW-like" evidence="1">
    <location>
        <begin position="190"/>
        <end position="330"/>
    </location>
</feature>
<dbReference type="PANTHER" id="PTHR22617:SF23">
    <property type="entry name" value="CHEMOTAXIS PROTEIN CHEW"/>
    <property type="match status" value="1"/>
</dbReference>
<dbReference type="InterPro" id="IPR002545">
    <property type="entry name" value="CheW-lke_dom"/>
</dbReference>
<dbReference type="PROSITE" id="PS50851">
    <property type="entry name" value="CHEW"/>
    <property type="match status" value="2"/>
</dbReference>
<dbReference type="Proteomes" id="UP001482513">
    <property type="component" value="Unassembled WGS sequence"/>
</dbReference>
<evidence type="ECO:0000259" key="1">
    <source>
        <dbReference type="PROSITE" id="PS50851"/>
    </source>
</evidence>
<dbReference type="Pfam" id="PF01584">
    <property type="entry name" value="CheW"/>
    <property type="match status" value="2"/>
</dbReference>
<reference evidence="2 3" key="1">
    <citation type="submission" date="2022-04" db="EMBL/GenBank/DDBJ databases">
        <title>Positive selection, recombination, and allopatry shape intraspecific diversity of widespread and dominant cyanobacteria.</title>
        <authorList>
            <person name="Wei J."/>
            <person name="Shu W."/>
            <person name="Hu C."/>
        </authorList>
    </citation>
    <scope>NUCLEOTIDE SEQUENCE [LARGE SCALE GENOMIC DNA]</scope>
    <source>
        <strain evidence="2 3">DQ-A4</strain>
    </source>
</reference>
<gene>
    <name evidence="2" type="ORF">NC992_00875</name>
</gene>
<dbReference type="PANTHER" id="PTHR22617">
    <property type="entry name" value="CHEMOTAXIS SENSOR HISTIDINE KINASE-RELATED"/>
    <property type="match status" value="1"/>
</dbReference>
<dbReference type="EMBL" id="JAMPKX010000001">
    <property type="protein sequence ID" value="MEP0945414.1"/>
    <property type="molecule type" value="Genomic_DNA"/>
</dbReference>